<sequence>MTSIRSVFWILSSLMSLLLLLLAAVVFQLNGAIDQTKLLSEQRQLQLILADRLRSHTDALSDLARAYVTTGNSRWKASYEHLINSPEQGMFGARVWEELSARQLKAVEASSSSLIAGLDNNQQMHLDTIMQQAGRIHHTEQQAMARFDGHLEDSSGQLQGRPDPQGAIDQLYGANYLQERAQFFDGFHNFFDEVDQQGRLAMADALRHEDGLSRSLSALLALLFITTVCILMLLWRWYLKPVDWMQKNLTVQVLKGDYQVQMEQSRAGALHSLAEAQSALLNEVRELLHANETTKALIDVLREAREVSDFGDRLVNFFARELNLPMVALYKSSSGGLERIAGFGYLKNNDFRIQEQNAIQLCIVKGQKHHVLKNLGGRYHLSVVEGQLTLEELHFFPLRVNDILVGFLEFGCHTPLDEQQLEWMLEIKRDLAVSFQLVRNLEQQSQAERQITEQLEFIRQVLDAIPSPMYYQDSTGRYLGVNNAFMDFVGAFEMDIIGNNNKGLFDEVAEGIFNDARQNLMSRPGKTQYDLQLSNADGELRHINIVEATYFSAKGEPKGIVGLFMDVTEQKVLENQLRTAKDAADDASRAKGEFLANMSHEIRTPMNAIIGMAHLALHSGLDDTQQHYVSKIDSAARALLGIINDILDFSKVESGKMTIEHIDFQLDEVLDNLSNVISFKAEEKGLELLFDMDHALPMALVGDPLRLSQILINLCGNAVKFTEKGEIIVRVRFERVEDPAGSVMLRIQVQDTGIGMTKDQMNRLFQSFSQADSSITRKYGGTGLGLTISKKLVELMGGRMEVSSVPGEGSVFSFNVLVGTQDSKALEYYQPDISLHGKRVLVVDDNDAAREIMLGLLKAMSFRVMAVSNGFEAVAAVRQSAIEEDPFEIVFMDWMMPGMDGMETIKKMEQDLMGIQAKTIMVTAYGREVQVSPQVEHLVHGLVIKPVNPSLLFDAIANAFGKSADFLPAKTQPQKTDLYQEEGLKGVRVLLVEDNETNREVAKGMLAPFGVQITEAINGLVALEALDNEQFDLVLMDMQMPVMDGLTATRKIRDNPKFDALPIVAMTANAMQEDVENCKAAGMNDHVGKPIMLAELVQKMKTCLAMDASVRPAQQALPAAADAPEFEPEDAVELNAAQSADPQVLDMKKGIERLGGNEQLYWQIVGTFVLSREKEMALLEAAFADANLPQLGDIGHTIKGAASNIAANTLSELGRSLEQDAKAGTMPAAELLEQIKTAVAELAAVFTQYGSAEPVADEQPKTVRSYDSREFVMELEQLGMLLDNFDTQALDFLAPLKENAANLRGVSISFATLEAALQSFDFETARNSLDEMIALVKAS</sequence>
<gene>
    <name evidence="23" type="ORF">MJ923_12615</name>
</gene>
<dbReference type="Gene3D" id="3.30.565.10">
    <property type="entry name" value="Histidine kinase-like ATPase, C-terminal domain"/>
    <property type="match status" value="1"/>
</dbReference>
<dbReference type="PROSITE" id="PS50110">
    <property type="entry name" value="RESPONSE_REGULATORY"/>
    <property type="match status" value="2"/>
</dbReference>
<dbReference type="EMBL" id="JAKUDL010000004">
    <property type="protein sequence ID" value="MCH4295145.1"/>
    <property type="molecule type" value="Genomic_DNA"/>
</dbReference>
<dbReference type="InterPro" id="IPR008207">
    <property type="entry name" value="Sig_transdc_His_kin_Hpt_dom"/>
</dbReference>
<evidence type="ECO:0000256" key="1">
    <source>
        <dbReference type="ARBA" id="ARBA00000085"/>
    </source>
</evidence>
<dbReference type="Pfam" id="PF00989">
    <property type="entry name" value="PAS"/>
    <property type="match status" value="1"/>
</dbReference>
<dbReference type="SMART" id="SM00086">
    <property type="entry name" value="PAC"/>
    <property type="match status" value="1"/>
</dbReference>
<dbReference type="SUPFAM" id="SSF55874">
    <property type="entry name" value="ATPase domain of HSP90 chaperone/DNA topoisomerase II/histidine kinase"/>
    <property type="match status" value="1"/>
</dbReference>
<feature type="domain" description="PAS" evidence="20">
    <location>
        <begin position="454"/>
        <end position="500"/>
    </location>
</feature>
<evidence type="ECO:0000256" key="13">
    <source>
        <dbReference type="ARBA" id="ARBA00023136"/>
    </source>
</evidence>
<dbReference type="InterPro" id="IPR001610">
    <property type="entry name" value="PAC"/>
</dbReference>
<dbReference type="InterPro" id="IPR004358">
    <property type="entry name" value="Sig_transdc_His_kin-like_C"/>
</dbReference>
<accession>A0AAJ1FBK6</accession>
<dbReference type="Pfam" id="PF00512">
    <property type="entry name" value="HisKA"/>
    <property type="match status" value="1"/>
</dbReference>
<dbReference type="EC" id="2.7.13.3" evidence="3"/>
<keyword evidence="12" id="KW-0902">Two-component regulatory system</keyword>
<dbReference type="InterPro" id="IPR035965">
    <property type="entry name" value="PAS-like_dom_sf"/>
</dbReference>
<dbReference type="SUPFAM" id="SSF47226">
    <property type="entry name" value="Histidine-containing phosphotransfer domain, HPT domain"/>
    <property type="match status" value="1"/>
</dbReference>
<protein>
    <recommendedName>
        <fullName evidence="3">histidine kinase</fullName>
        <ecNumber evidence="3">2.7.13.3</ecNumber>
    </recommendedName>
</protein>
<evidence type="ECO:0000256" key="2">
    <source>
        <dbReference type="ARBA" id="ARBA00004651"/>
    </source>
</evidence>
<feature type="modified residue" description="4-aspartylphosphate" evidence="16">
    <location>
        <position position="1037"/>
    </location>
</feature>
<evidence type="ECO:0000256" key="11">
    <source>
        <dbReference type="ARBA" id="ARBA00022989"/>
    </source>
</evidence>
<feature type="transmembrane region" description="Helical" evidence="17">
    <location>
        <begin position="216"/>
        <end position="238"/>
    </location>
</feature>
<dbReference type="Pfam" id="PF01627">
    <property type="entry name" value="Hpt"/>
    <property type="match status" value="1"/>
</dbReference>
<evidence type="ECO:0000256" key="4">
    <source>
        <dbReference type="ARBA" id="ARBA00022475"/>
    </source>
</evidence>
<feature type="domain" description="PAC" evidence="21">
    <location>
        <begin position="527"/>
        <end position="579"/>
    </location>
</feature>
<feature type="domain" description="Response regulatory" evidence="19">
    <location>
        <begin position="839"/>
        <end position="960"/>
    </location>
</feature>
<comment type="subcellular location">
    <subcellularLocation>
        <location evidence="2">Cell membrane</location>
        <topology evidence="2">Multi-pass membrane protein</topology>
    </subcellularLocation>
</comment>
<evidence type="ECO:0000259" key="21">
    <source>
        <dbReference type="PROSITE" id="PS50113"/>
    </source>
</evidence>
<evidence type="ECO:0000256" key="7">
    <source>
        <dbReference type="ARBA" id="ARBA00022692"/>
    </source>
</evidence>
<keyword evidence="10" id="KW-0067">ATP-binding</keyword>
<evidence type="ECO:0000256" key="5">
    <source>
        <dbReference type="ARBA" id="ARBA00022553"/>
    </source>
</evidence>
<evidence type="ECO:0000256" key="6">
    <source>
        <dbReference type="ARBA" id="ARBA00022679"/>
    </source>
</evidence>
<dbReference type="CDD" id="cd00082">
    <property type="entry name" value="HisKA"/>
    <property type="match status" value="1"/>
</dbReference>
<evidence type="ECO:0000259" key="20">
    <source>
        <dbReference type="PROSITE" id="PS50112"/>
    </source>
</evidence>
<keyword evidence="5 16" id="KW-0597">Phosphoprotein</keyword>
<dbReference type="Gene3D" id="1.20.120.160">
    <property type="entry name" value="HPT domain"/>
    <property type="match status" value="1"/>
</dbReference>
<dbReference type="SUPFAM" id="SSF47384">
    <property type="entry name" value="Homodimeric domain of signal transducing histidine kinase"/>
    <property type="match status" value="1"/>
</dbReference>
<evidence type="ECO:0000259" key="18">
    <source>
        <dbReference type="PROSITE" id="PS50109"/>
    </source>
</evidence>
<dbReference type="GO" id="GO:0006355">
    <property type="term" value="P:regulation of DNA-templated transcription"/>
    <property type="evidence" value="ECO:0007669"/>
    <property type="project" value="InterPro"/>
</dbReference>
<dbReference type="FunFam" id="3.30.565.10:FF:000010">
    <property type="entry name" value="Sensor histidine kinase RcsC"/>
    <property type="match status" value="1"/>
</dbReference>
<feature type="modified residue" description="Phosphohistidine" evidence="15">
    <location>
        <position position="1196"/>
    </location>
</feature>
<dbReference type="RefSeq" id="WP_240591403.1">
    <property type="nucleotide sequence ID" value="NZ_JAKUDL010000004.1"/>
</dbReference>
<dbReference type="Pfam" id="PF02518">
    <property type="entry name" value="HATPase_c"/>
    <property type="match status" value="1"/>
</dbReference>
<dbReference type="InterPro" id="IPR013767">
    <property type="entry name" value="PAS_fold"/>
</dbReference>
<dbReference type="SUPFAM" id="SSF55785">
    <property type="entry name" value="PYP-like sensor domain (PAS domain)"/>
    <property type="match status" value="1"/>
</dbReference>
<dbReference type="InterPro" id="IPR001789">
    <property type="entry name" value="Sig_transdc_resp-reg_receiver"/>
</dbReference>
<dbReference type="InterPro" id="IPR036890">
    <property type="entry name" value="HATPase_C_sf"/>
</dbReference>
<dbReference type="GO" id="GO:0005886">
    <property type="term" value="C:plasma membrane"/>
    <property type="evidence" value="ECO:0007669"/>
    <property type="project" value="UniProtKB-SubCell"/>
</dbReference>
<dbReference type="SMART" id="SM00448">
    <property type="entry name" value="REC"/>
    <property type="match status" value="2"/>
</dbReference>
<keyword evidence="4" id="KW-1003">Cell membrane</keyword>
<dbReference type="PROSITE" id="PS50113">
    <property type="entry name" value="PAC"/>
    <property type="match status" value="1"/>
</dbReference>
<evidence type="ECO:0000259" key="19">
    <source>
        <dbReference type="PROSITE" id="PS50110"/>
    </source>
</evidence>
<feature type="domain" description="HPt" evidence="22">
    <location>
        <begin position="1157"/>
        <end position="1249"/>
    </location>
</feature>
<keyword evidence="7 17" id="KW-0812">Transmembrane</keyword>
<evidence type="ECO:0000256" key="14">
    <source>
        <dbReference type="ARBA" id="ARBA00023306"/>
    </source>
</evidence>
<dbReference type="GO" id="GO:0005524">
    <property type="term" value="F:ATP binding"/>
    <property type="evidence" value="ECO:0007669"/>
    <property type="project" value="UniProtKB-KW"/>
</dbReference>
<keyword evidence="11 17" id="KW-1133">Transmembrane helix</keyword>
<evidence type="ECO:0000256" key="16">
    <source>
        <dbReference type="PROSITE-ProRule" id="PRU00169"/>
    </source>
</evidence>
<dbReference type="SMART" id="SM00387">
    <property type="entry name" value="HATPase_c"/>
    <property type="match status" value="1"/>
</dbReference>
<comment type="catalytic activity">
    <reaction evidence="1">
        <text>ATP + protein L-histidine = ADP + protein N-phospho-L-histidine.</text>
        <dbReference type="EC" id="2.7.13.3"/>
    </reaction>
</comment>
<dbReference type="PANTHER" id="PTHR45339:SF1">
    <property type="entry name" value="HYBRID SIGNAL TRANSDUCTION HISTIDINE KINASE J"/>
    <property type="match status" value="1"/>
</dbReference>
<organism evidence="23 24">
    <name type="scientific">Shewanella zhuhaiensis</name>
    <dbReference type="NCBI Taxonomy" id="2919576"/>
    <lineage>
        <taxon>Bacteria</taxon>
        <taxon>Pseudomonadati</taxon>
        <taxon>Pseudomonadota</taxon>
        <taxon>Gammaproteobacteria</taxon>
        <taxon>Alteromonadales</taxon>
        <taxon>Shewanellaceae</taxon>
        <taxon>Shewanella</taxon>
    </lineage>
</organism>
<proteinExistence type="predicted"/>
<feature type="transmembrane region" description="Helical" evidence="17">
    <location>
        <begin position="6"/>
        <end position="27"/>
    </location>
</feature>
<dbReference type="InterPro" id="IPR003661">
    <property type="entry name" value="HisK_dim/P_dom"/>
</dbReference>
<dbReference type="InterPro" id="IPR000014">
    <property type="entry name" value="PAS"/>
</dbReference>
<keyword evidence="24" id="KW-1185">Reference proteome</keyword>
<dbReference type="Gene3D" id="1.10.287.130">
    <property type="match status" value="1"/>
</dbReference>
<dbReference type="PANTHER" id="PTHR45339">
    <property type="entry name" value="HYBRID SIGNAL TRANSDUCTION HISTIDINE KINASE J"/>
    <property type="match status" value="1"/>
</dbReference>
<dbReference type="PROSITE" id="PS50894">
    <property type="entry name" value="HPT"/>
    <property type="match status" value="1"/>
</dbReference>
<dbReference type="SUPFAM" id="SSF52172">
    <property type="entry name" value="CheY-like"/>
    <property type="match status" value="2"/>
</dbReference>
<dbReference type="Pfam" id="PF00072">
    <property type="entry name" value="Response_reg"/>
    <property type="match status" value="2"/>
</dbReference>
<feature type="domain" description="Response regulatory" evidence="19">
    <location>
        <begin position="988"/>
        <end position="1104"/>
    </location>
</feature>
<keyword evidence="8" id="KW-0547">Nucleotide-binding</keyword>
<dbReference type="InterPro" id="IPR005467">
    <property type="entry name" value="His_kinase_dom"/>
</dbReference>
<evidence type="ECO:0000256" key="15">
    <source>
        <dbReference type="PROSITE-ProRule" id="PRU00110"/>
    </source>
</evidence>
<dbReference type="InterPro" id="IPR036097">
    <property type="entry name" value="HisK_dim/P_sf"/>
</dbReference>
<keyword evidence="9" id="KW-0418">Kinase</keyword>
<evidence type="ECO:0000256" key="3">
    <source>
        <dbReference type="ARBA" id="ARBA00012438"/>
    </source>
</evidence>
<dbReference type="InterPro" id="IPR000700">
    <property type="entry name" value="PAS-assoc_C"/>
</dbReference>
<evidence type="ECO:0000313" key="24">
    <source>
        <dbReference type="Proteomes" id="UP001297581"/>
    </source>
</evidence>
<dbReference type="Gene3D" id="3.30.450.20">
    <property type="entry name" value="PAS domain"/>
    <property type="match status" value="1"/>
</dbReference>
<feature type="domain" description="Histidine kinase" evidence="18">
    <location>
        <begin position="597"/>
        <end position="820"/>
    </location>
</feature>
<evidence type="ECO:0000256" key="17">
    <source>
        <dbReference type="SAM" id="Phobius"/>
    </source>
</evidence>
<evidence type="ECO:0000256" key="10">
    <source>
        <dbReference type="ARBA" id="ARBA00022840"/>
    </source>
</evidence>
<dbReference type="PROSITE" id="PS50112">
    <property type="entry name" value="PAS"/>
    <property type="match status" value="1"/>
</dbReference>
<dbReference type="NCBIfam" id="TIGR00229">
    <property type="entry name" value="sensory_box"/>
    <property type="match status" value="1"/>
</dbReference>
<reference evidence="23 24" key="1">
    <citation type="submission" date="2022-02" db="EMBL/GenBank/DDBJ databases">
        <title>The genome sequence of Shewanella sp. 3B26.</title>
        <authorList>
            <person name="Du J."/>
        </authorList>
    </citation>
    <scope>NUCLEOTIDE SEQUENCE [LARGE SCALE GENOMIC DNA]</scope>
    <source>
        <strain evidence="23 24">3B26</strain>
    </source>
</reference>
<dbReference type="PRINTS" id="PR00344">
    <property type="entry name" value="BCTRLSENSOR"/>
</dbReference>
<keyword evidence="6" id="KW-0808">Transferase</keyword>
<keyword evidence="13 17" id="KW-0472">Membrane</keyword>
<dbReference type="InterPro" id="IPR036641">
    <property type="entry name" value="HPT_dom_sf"/>
</dbReference>
<dbReference type="PROSITE" id="PS50109">
    <property type="entry name" value="HIS_KIN"/>
    <property type="match status" value="1"/>
</dbReference>
<evidence type="ECO:0000256" key="12">
    <source>
        <dbReference type="ARBA" id="ARBA00023012"/>
    </source>
</evidence>
<name>A0AAJ1FBK6_9GAMM</name>
<keyword evidence="14" id="KW-0131">Cell cycle</keyword>
<comment type="caution">
    <text evidence="23">The sequence shown here is derived from an EMBL/GenBank/DDBJ whole genome shotgun (WGS) entry which is preliminary data.</text>
</comment>
<dbReference type="CDD" id="cd16922">
    <property type="entry name" value="HATPase_EvgS-ArcB-TorS-like"/>
    <property type="match status" value="1"/>
</dbReference>
<dbReference type="FunFam" id="1.10.287.130:FF:000038">
    <property type="entry name" value="Sensory transduction histidine kinase"/>
    <property type="match status" value="1"/>
</dbReference>
<dbReference type="CDD" id="cd17546">
    <property type="entry name" value="REC_hyHK_CKI1_RcsC-like"/>
    <property type="match status" value="2"/>
</dbReference>
<dbReference type="SMART" id="SM00388">
    <property type="entry name" value="HisKA"/>
    <property type="match status" value="1"/>
</dbReference>
<dbReference type="GO" id="GO:0000155">
    <property type="term" value="F:phosphorelay sensor kinase activity"/>
    <property type="evidence" value="ECO:0007669"/>
    <property type="project" value="InterPro"/>
</dbReference>
<dbReference type="InterPro" id="IPR011006">
    <property type="entry name" value="CheY-like_superfamily"/>
</dbReference>
<dbReference type="Proteomes" id="UP001297581">
    <property type="component" value="Unassembled WGS sequence"/>
</dbReference>
<feature type="modified residue" description="4-aspartylphosphate" evidence="16">
    <location>
        <position position="893"/>
    </location>
</feature>
<dbReference type="Gene3D" id="3.40.50.2300">
    <property type="match status" value="2"/>
</dbReference>
<evidence type="ECO:0000256" key="9">
    <source>
        <dbReference type="ARBA" id="ARBA00022777"/>
    </source>
</evidence>
<evidence type="ECO:0000259" key="22">
    <source>
        <dbReference type="PROSITE" id="PS50894"/>
    </source>
</evidence>
<evidence type="ECO:0000313" key="23">
    <source>
        <dbReference type="EMBL" id="MCH4295145.1"/>
    </source>
</evidence>
<evidence type="ECO:0000256" key="8">
    <source>
        <dbReference type="ARBA" id="ARBA00022741"/>
    </source>
</evidence>
<dbReference type="InterPro" id="IPR003594">
    <property type="entry name" value="HATPase_dom"/>
</dbReference>